<feature type="compositionally biased region" description="Basic and acidic residues" evidence="6">
    <location>
        <begin position="271"/>
        <end position="297"/>
    </location>
</feature>
<organism evidence="8 9">
    <name type="scientific">Takifugu bimaculatus</name>
    <dbReference type="NCBI Taxonomy" id="433685"/>
    <lineage>
        <taxon>Eukaryota</taxon>
        <taxon>Metazoa</taxon>
        <taxon>Chordata</taxon>
        <taxon>Craniata</taxon>
        <taxon>Vertebrata</taxon>
        <taxon>Euteleostomi</taxon>
        <taxon>Actinopterygii</taxon>
        <taxon>Neopterygii</taxon>
        <taxon>Teleostei</taxon>
        <taxon>Neoteleostei</taxon>
        <taxon>Acanthomorphata</taxon>
        <taxon>Eupercaria</taxon>
        <taxon>Tetraodontiformes</taxon>
        <taxon>Tetradontoidea</taxon>
        <taxon>Tetraodontidae</taxon>
        <taxon>Takifugu</taxon>
    </lineage>
</organism>
<feature type="region of interest" description="Disordered" evidence="6">
    <location>
        <begin position="140"/>
        <end position="166"/>
    </location>
</feature>
<dbReference type="FunFam" id="3.30.160.60:FF:000317">
    <property type="entry name" value="zinc finger homeobox protein 3"/>
    <property type="match status" value="1"/>
</dbReference>
<dbReference type="EMBL" id="SWLE01000009">
    <property type="protein sequence ID" value="TNM96227.1"/>
    <property type="molecule type" value="Genomic_DNA"/>
</dbReference>
<dbReference type="PANTHER" id="PTHR45891">
    <property type="entry name" value="ZINC FINGER HOMEOBOX PROTEIN"/>
    <property type="match status" value="1"/>
</dbReference>
<dbReference type="GO" id="GO:0008270">
    <property type="term" value="F:zinc ion binding"/>
    <property type="evidence" value="ECO:0007669"/>
    <property type="project" value="UniProtKB-KW"/>
</dbReference>
<evidence type="ECO:0000313" key="9">
    <source>
        <dbReference type="Proteomes" id="UP000516260"/>
    </source>
</evidence>
<dbReference type="GO" id="GO:0005634">
    <property type="term" value="C:nucleus"/>
    <property type="evidence" value="ECO:0007669"/>
    <property type="project" value="UniProtKB-SubCell"/>
</dbReference>
<reference evidence="8 9" key="1">
    <citation type="submission" date="2019-04" db="EMBL/GenBank/DDBJ databases">
        <title>The sequence and de novo assembly of Takifugu bimaculatus genome using PacBio and Hi-C technologies.</title>
        <authorList>
            <person name="Xu P."/>
            <person name="Liu B."/>
            <person name="Zhou Z."/>
        </authorList>
    </citation>
    <scope>NUCLEOTIDE SEQUENCE [LARGE SCALE GENOMIC DNA]</scope>
    <source>
        <strain evidence="8">TB-2018</strain>
        <tissue evidence="8">Muscle</tissue>
    </source>
</reference>
<evidence type="ECO:0000256" key="5">
    <source>
        <dbReference type="PROSITE-ProRule" id="PRU00042"/>
    </source>
</evidence>
<dbReference type="Gene3D" id="3.30.160.60">
    <property type="entry name" value="Classic Zinc Finger"/>
    <property type="match status" value="2"/>
</dbReference>
<protein>
    <recommendedName>
        <fullName evidence="7">C2H2-type domain-containing protein</fullName>
    </recommendedName>
</protein>
<evidence type="ECO:0000313" key="8">
    <source>
        <dbReference type="EMBL" id="TNM96227.1"/>
    </source>
</evidence>
<dbReference type="AlphaFoldDB" id="A0A4Z2BWJ2"/>
<evidence type="ECO:0000259" key="7">
    <source>
        <dbReference type="PROSITE" id="PS50157"/>
    </source>
</evidence>
<feature type="compositionally biased region" description="Polar residues" evidence="6">
    <location>
        <begin position="258"/>
        <end position="270"/>
    </location>
</feature>
<evidence type="ECO:0000256" key="2">
    <source>
        <dbReference type="ARBA" id="ARBA00022723"/>
    </source>
</evidence>
<dbReference type="GO" id="GO:0000978">
    <property type="term" value="F:RNA polymerase II cis-regulatory region sequence-specific DNA binding"/>
    <property type="evidence" value="ECO:0007669"/>
    <property type="project" value="TreeGrafter"/>
</dbReference>
<evidence type="ECO:0000256" key="4">
    <source>
        <dbReference type="ARBA" id="ARBA00022833"/>
    </source>
</evidence>
<keyword evidence="2" id="KW-0479">Metal-binding</keyword>
<keyword evidence="5" id="KW-0863">Zinc-finger</keyword>
<keyword evidence="4" id="KW-0862">Zinc</keyword>
<dbReference type="PROSITE" id="PS50157">
    <property type="entry name" value="ZINC_FINGER_C2H2_2"/>
    <property type="match status" value="1"/>
</dbReference>
<dbReference type="SUPFAM" id="SSF57667">
    <property type="entry name" value="beta-beta-alpha zinc fingers"/>
    <property type="match status" value="2"/>
</dbReference>
<dbReference type="PANTHER" id="PTHR45891:SF2">
    <property type="entry name" value="ZINC FINGER HOMEOBOX PROTEIN 4"/>
    <property type="match status" value="1"/>
</dbReference>
<gene>
    <name evidence="8" type="ORF">fugu_015888</name>
</gene>
<keyword evidence="3" id="KW-0677">Repeat</keyword>
<dbReference type="SMART" id="SM00355">
    <property type="entry name" value="ZnF_C2H2"/>
    <property type="match status" value="6"/>
</dbReference>
<evidence type="ECO:0000256" key="6">
    <source>
        <dbReference type="SAM" id="MobiDB-lite"/>
    </source>
</evidence>
<dbReference type="GO" id="GO:0000981">
    <property type="term" value="F:DNA-binding transcription factor activity, RNA polymerase II-specific"/>
    <property type="evidence" value="ECO:0007669"/>
    <property type="project" value="TreeGrafter"/>
</dbReference>
<dbReference type="Proteomes" id="UP000516260">
    <property type="component" value="Chromosome 17"/>
</dbReference>
<feature type="region of interest" description="Disordered" evidence="6">
    <location>
        <begin position="258"/>
        <end position="317"/>
    </location>
</feature>
<keyword evidence="9" id="KW-1185">Reference proteome</keyword>
<evidence type="ECO:0000256" key="1">
    <source>
        <dbReference type="ARBA" id="ARBA00004123"/>
    </source>
</evidence>
<comment type="caution">
    <text evidence="8">The sequence shown here is derived from an EMBL/GenBank/DDBJ whole genome shotgun (WGS) entry which is preliminary data.</text>
</comment>
<dbReference type="Pfam" id="PF24056">
    <property type="entry name" value="zf-C2H2_ZFHX3"/>
    <property type="match status" value="1"/>
</dbReference>
<comment type="subcellular location">
    <subcellularLocation>
        <location evidence="1">Nucleus</location>
    </subcellularLocation>
</comment>
<evidence type="ECO:0000256" key="3">
    <source>
        <dbReference type="ARBA" id="ARBA00022737"/>
    </source>
</evidence>
<feature type="domain" description="C2H2-type" evidence="7">
    <location>
        <begin position="345"/>
        <end position="368"/>
    </location>
</feature>
<dbReference type="InterPro" id="IPR051968">
    <property type="entry name" value="ZnFinger_Homeobox_TR"/>
</dbReference>
<sequence length="418" mass="47162">MQKHQLVAHIKEGGKANQWRLKCVAIGNPVHLKCNACDYYSNSVDKLRLHATNQRHEAAIRLYKHLQKQDSAYGPDSCVYYCTLCDYSTKARLNLVQHARSARHQQNEGLRKLQLHQQGLGGDEDGLSFHELFQVKECPSSQADDGAEDGPRPPRSSSRPGHNVQQCPYCNYSSKDANRMQLHVMSQHSMQPVIRCPLCQDVLSNKIHLQLHLTHLHSVAPDCVEKLILTVVGPDTPNNIMHPQTGLDKIVSLDSSVSLNDGSAKSQGNITKDERTSQEKNELDQQGEELKPPKEASEAPGWRKPSSLGRESKSPDALQDHLSELQRLQQQQQQLSVSDRHVYKYRCNHCSLAFKTMQKLQIHSQYHAIRAATMCSLCQRSFRTFLALRKHLENGHPELSEAEVQQLIGNLPLNGDIH</sequence>
<accession>A0A4Z2BWJ2</accession>
<proteinExistence type="predicted"/>
<dbReference type="InterPro" id="IPR036236">
    <property type="entry name" value="Znf_C2H2_sf"/>
</dbReference>
<dbReference type="PROSITE" id="PS00028">
    <property type="entry name" value="ZINC_FINGER_C2H2_1"/>
    <property type="match status" value="3"/>
</dbReference>
<dbReference type="FunFam" id="3.30.160.60:FF:000378">
    <property type="entry name" value="zinc finger homeobox protein 3"/>
    <property type="match status" value="1"/>
</dbReference>
<dbReference type="InterPro" id="IPR013087">
    <property type="entry name" value="Znf_C2H2_type"/>
</dbReference>
<name>A0A4Z2BWJ2_9TELE</name>